<gene>
    <name evidence="1" type="ORF">CYMTET_35621</name>
</gene>
<dbReference type="EMBL" id="LGRX02022860">
    <property type="protein sequence ID" value="KAK3255148.1"/>
    <property type="molecule type" value="Genomic_DNA"/>
</dbReference>
<proteinExistence type="predicted"/>
<accession>A0AAE0F8T0</accession>
<keyword evidence="2" id="KW-1185">Reference proteome</keyword>
<comment type="caution">
    <text evidence="1">The sequence shown here is derived from an EMBL/GenBank/DDBJ whole genome shotgun (WGS) entry which is preliminary data.</text>
</comment>
<name>A0AAE0F8T0_9CHLO</name>
<evidence type="ECO:0000313" key="2">
    <source>
        <dbReference type="Proteomes" id="UP001190700"/>
    </source>
</evidence>
<reference evidence="1 2" key="1">
    <citation type="journal article" date="2015" name="Genome Biol. Evol.">
        <title>Comparative Genomics of a Bacterivorous Green Alga Reveals Evolutionary Causalities and Consequences of Phago-Mixotrophic Mode of Nutrition.</title>
        <authorList>
            <person name="Burns J.A."/>
            <person name="Paasch A."/>
            <person name="Narechania A."/>
            <person name="Kim E."/>
        </authorList>
    </citation>
    <scope>NUCLEOTIDE SEQUENCE [LARGE SCALE GENOMIC DNA]</scope>
    <source>
        <strain evidence="1 2">PLY_AMNH</strain>
    </source>
</reference>
<dbReference type="AlphaFoldDB" id="A0AAE0F8T0"/>
<protein>
    <submittedName>
        <fullName evidence="1">Uncharacterized protein</fullName>
    </submittedName>
</protein>
<evidence type="ECO:0000313" key="1">
    <source>
        <dbReference type="EMBL" id="KAK3255148.1"/>
    </source>
</evidence>
<sequence length="257" mass="28208">MHTHAIAEFHMMFPRDASEETVPNEDQCEEAEDEESTTTVRQLGDSLYIVSSAEAYAMVAGNLFESLRGKLPGTHATVDWEEVHLRVTSDSTQFRFDAQHLVAVVKEQKRFTSMHMTSKEDAVATDERVFNDMAYMLGALASQDALLVCLTKRTEAARACATFLQKLSTSNTGPTLAIVDANEVAVRHAFAAAPSSFCPSDRQEALKEPVSEPRVDRSLAENTCPEKSEIVSKNFTPDLVSKTGECDFALSPVLVVA</sequence>
<dbReference type="Proteomes" id="UP001190700">
    <property type="component" value="Unassembled WGS sequence"/>
</dbReference>
<organism evidence="1 2">
    <name type="scientific">Cymbomonas tetramitiformis</name>
    <dbReference type="NCBI Taxonomy" id="36881"/>
    <lineage>
        <taxon>Eukaryota</taxon>
        <taxon>Viridiplantae</taxon>
        <taxon>Chlorophyta</taxon>
        <taxon>Pyramimonadophyceae</taxon>
        <taxon>Pyramimonadales</taxon>
        <taxon>Pyramimonadaceae</taxon>
        <taxon>Cymbomonas</taxon>
    </lineage>
</organism>